<dbReference type="RefSeq" id="WP_062164417.1">
    <property type="nucleotide sequence ID" value="NZ_AP014690.1"/>
</dbReference>
<dbReference type="Proteomes" id="UP000321287">
    <property type="component" value="Unassembled WGS sequence"/>
</dbReference>
<evidence type="ECO:0000313" key="1">
    <source>
        <dbReference type="EMBL" id="GEL54041.1"/>
    </source>
</evidence>
<protein>
    <submittedName>
        <fullName evidence="1">Uncharacterized protein</fullName>
    </submittedName>
</protein>
<dbReference type="KEGG" id="abg:Asbog_01192"/>
<dbReference type="GeneID" id="78226254"/>
<dbReference type="EMBL" id="BJVS01000005">
    <property type="protein sequence ID" value="GEL54041.1"/>
    <property type="molecule type" value="Genomic_DNA"/>
</dbReference>
<gene>
    <name evidence="1" type="ORF">ABO01nite_20480</name>
</gene>
<sequence>MAQAATFSRSLRLFVDRNLSPDALRAEMARQAIAARDAVIARGEAPPSWRRYVDGKADAPETSVRLDGAILYRFNLTGEAAEAALTLCQSTSPVRSGRFRDAWVLICDDKPWKQALKDLPADSTILIVNPLPYARKIETGALEPRIRRNQIERVRQTLMRRFPTLIFGKTFVRVGSGIAPSAPYILRGASGERRTRAGAVMTYPALELKYSENIK</sequence>
<proteinExistence type="predicted"/>
<comment type="caution">
    <text evidence="1">The sequence shown here is derived from an EMBL/GenBank/DDBJ whole genome shotgun (WGS) entry which is preliminary data.</text>
</comment>
<accession>A0AAN4U2Z1</accession>
<dbReference type="AlphaFoldDB" id="A0AAN4U2Z1"/>
<name>A0AAN4U2Z1_9PROT</name>
<reference evidence="1 2" key="1">
    <citation type="submission" date="2019-07" db="EMBL/GenBank/DDBJ databases">
        <title>Whole genome shotgun sequence of Asaia bogorensis NBRC 16594.</title>
        <authorList>
            <person name="Hosoyama A."/>
            <person name="Uohara A."/>
            <person name="Ohji S."/>
            <person name="Ichikawa N."/>
        </authorList>
    </citation>
    <scope>NUCLEOTIDE SEQUENCE [LARGE SCALE GENOMIC DNA]</scope>
    <source>
        <strain evidence="1 2">NBRC 16594</strain>
    </source>
</reference>
<evidence type="ECO:0000313" key="2">
    <source>
        <dbReference type="Proteomes" id="UP000321287"/>
    </source>
</evidence>
<keyword evidence="2" id="KW-1185">Reference proteome</keyword>
<organism evidence="1 2">
    <name type="scientific">Asaia bogorensis NBRC 16594</name>
    <dbReference type="NCBI Taxonomy" id="1231624"/>
    <lineage>
        <taxon>Bacteria</taxon>
        <taxon>Pseudomonadati</taxon>
        <taxon>Pseudomonadota</taxon>
        <taxon>Alphaproteobacteria</taxon>
        <taxon>Acetobacterales</taxon>
        <taxon>Acetobacteraceae</taxon>
        <taxon>Asaia</taxon>
    </lineage>
</organism>